<keyword evidence="3" id="KW-1185">Reference proteome</keyword>
<evidence type="ECO:0008006" key="4">
    <source>
        <dbReference type="Google" id="ProtNLM"/>
    </source>
</evidence>
<feature type="transmembrane region" description="Helical" evidence="1">
    <location>
        <begin position="165"/>
        <end position="182"/>
    </location>
</feature>
<feature type="transmembrane region" description="Helical" evidence="1">
    <location>
        <begin position="29"/>
        <end position="49"/>
    </location>
</feature>
<organism evidence="2 3">
    <name type="scientific">Cytobacillus praedii</name>
    <dbReference type="NCBI Taxonomy" id="1742358"/>
    <lineage>
        <taxon>Bacteria</taxon>
        <taxon>Bacillati</taxon>
        <taxon>Bacillota</taxon>
        <taxon>Bacilli</taxon>
        <taxon>Bacillales</taxon>
        <taxon>Bacillaceae</taxon>
        <taxon>Cytobacillus</taxon>
    </lineage>
</organism>
<feature type="transmembrane region" description="Helical" evidence="1">
    <location>
        <begin position="93"/>
        <end position="117"/>
    </location>
</feature>
<dbReference type="Proteomes" id="UP000293846">
    <property type="component" value="Unassembled WGS sequence"/>
</dbReference>
<feature type="transmembrane region" description="Helical" evidence="1">
    <location>
        <begin position="138"/>
        <end position="159"/>
    </location>
</feature>
<reference evidence="2 3" key="1">
    <citation type="submission" date="2019-03" db="EMBL/GenBank/DDBJ databases">
        <authorList>
            <person name="Jensen L."/>
            <person name="Storgaard J."/>
            <person name="Sulaj E."/>
            <person name="Schramm A."/>
            <person name="Marshall I.P.G."/>
        </authorList>
    </citation>
    <scope>NUCLEOTIDE SEQUENCE [LARGE SCALE GENOMIC DNA]</scope>
    <source>
        <strain evidence="2 3">2017H2G3</strain>
    </source>
</reference>
<keyword evidence="1" id="KW-0472">Membrane</keyword>
<protein>
    <recommendedName>
        <fullName evidence="4">Phospholipid phosphatase</fullName>
    </recommendedName>
</protein>
<gene>
    <name evidence="2" type="ORF">E0Y62_22335</name>
</gene>
<accession>A0A4R1AUR5</accession>
<keyword evidence="1" id="KW-0812">Transmembrane</keyword>
<dbReference type="STRING" id="1742358.GCA_001439605_01782"/>
<evidence type="ECO:0000313" key="2">
    <source>
        <dbReference type="EMBL" id="TCJ01810.1"/>
    </source>
</evidence>
<dbReference type="EMBL" id="SJTH01000049">
    <property type="protein sequence ID" value="TCJ01810.1"/>
    <property type="molecule type" value="Genomic_DNA"/>
</dbReference>
<proteinExistence type="predicted"/>
<evidence type="ECO:0000313" key="3">
    <source>
        <dbReference type="Proteomes" id="UP000293846"/>
    </source>
</evidence>
<dbReference type="AlphaFoldDB" id="A0A4R1AUR5"/>
<evidence type="ECO:0000256" key="1">
    <source>
        <dbReference type="SAM" id="Phobius"/>
    </source>
</evidence>
<sequence length="214" mass="23936">MLTIAYIILFVLGCLLARGKSRNDIGNVLLIVILALLFDNGILALGKYIGEGHLLRTLNLARYYLHALITPLLVLFAWHTLVKANLKWAKKGIVPWLAALLTLCLIIIEFVTVVRGISLEPAMNYGVLSYKNARTGDGPPIMIIGVSIVLAVTSIIIWIRQKWPWYFIGTLIMGLAPMFHFFKTDALHNIAEFVLMLALLATKAYQDKRDSSIF</sequence>
<keyword evidence="1" id="KW-1133">Transmembrane helix</keyword>
<comment type="caution">
    <text evidence="2">The sequence shown here is derived from an EMBL/GenBank/DDBJ whole genome shotgun (WGS) entry which is preliminary data.</text>
</comment>
<name>A0A4R1AUR5_9BACI</name>
<feature type="transmembrane region" description="Helical" evidence="1">
    <location>
        <begin position="61"/>
        <end position="81"/>
    </location>
</feature>